<dbReference type="EMBL" id="CP132942">
    <property type="protein sequence ID" value="XCB34303.1"/>
    <property type="molecule type" value="Genomic_DNA"/>
</dbReference>
<dbReference type="AlphaFoldDB" id="A0AAU7ZTM7"/>
<reference evidence="1" key="2">
    <citation type="journal article" date="2024" name="Environ. Microbiol.">
        <title>Genome analysis and description of Tunturibacter gen. nov. expands the diversity of Terriglobia in tundra soils.</title>
        <authorList>
            <person name="Messyasz A."/>
            <person name="Mannisto M.K."/>
            <person name="Kerkhof L.J."/>
            <person name="Haggblom M.M."/>
        </authorList>
    </citation>
    <scope>NUCLEOTIDE SEQUENCE</scope>
    <source>
        <strain evidence="1">X5P6</strain>
    </source>
</reference>
<reference evidence="1" key="1">
    <citation type="submission" date="2023-08" db="EMBL/GenBank/DDBJ databases">
        <authorList>
            <person name="Messyasz A."/>
            <person name="Mannisto M.K."/>
            <person name="Kerkhof L.J."/>
            <person name="Haggblom M."/>
        </authorList>
    </citation>
    <scope>NUCLEOTIDE SEQUENCE</scope>
    <source>
        <strain evidence="1">X5P6</strain>
    </source>
</reference>
<proteinExistence type="predicted"/>
<name>A0AAU7ZTM7_9BACT</name>
<protein>
    <submittedName>
        <fullName evidence="1">Uncharacterized protein</fullName>
    </submittedName>
</protein>
<organism evidence="1">
    <name type="scientific">Tunturiibacter psychrotolerans</name>
    <dbReference type="NCBI Taxonomy" id="3069686"/>
    <lineage>
        <taxon>Bacteria</taxon>
        <taxon>Pseudomonadati</taxon>
        <taxon>Acidobacteriota</taxon>
        <taxon>Terriglobia</taxon>
        <taxon>Terriglobales</taxon>
        <taxon>Acidobacteriaceae</taxon>
        <taxon>Tunturiibacter</taxon>
    </lineage>
</organism>
<gene>
    <name evidence="1" type="ORF">RBB77_05255</name>
</gene>
<evidence type="ECO:0000313" key="1">
    <source>
        <dbReference type="EMBL" id="XCB34303.1"/>
    </source>
</evidence>
<sequence>MDGNLNFNHVRIAIMPNFERAGRVILIGATSAEALEAAGGYLLLDKAVRELLNKFHVEICG</sequence>
<accession>A0AAU7ZTM7</accession>
<dbReference type="KEGG" id="tpsc:RBB77_05255"/>
<dbReference type="RefSeq" id="WP_353065313.1">
    <property type="nucleotide sequence ID" value="NZ_CP132942.1"/>
</dbReference>